<organism evidence="1 2">
    <name type="scientific">Vibrio phage Vp_R1</name>
    <dbReference type="NCBI Taxonomy" id="2059867"/>
    <lineage>
        <taxon>Viruses</taxon>
        <taxon>Duplodnaviria</taxon>
        <taxon>Heunggongvirae</taxon>
        <taxon>Uroviricota</taxon>
        <taxon>Caudoviricetes</taxon>
        <taxon>Grimontviridae</taxon>
        <taxon>Dalianvirus</taxon>
        <taxon>Dalianvirus R1</taxon>
    </lineage>
</organism>
<dbReference type="Proteomes" id="UP000240283">
    <property type="component" value="Segment"/>
</dbReference>
<name>A0A2H5BQ93_9CAUD</name>
<keyword evidence="2" id="KW-1185">Reference proteome</keyword>
<evidence type="ECO:0000313" key="2">
    <source>
        <dbReference type="Proteomes" id="UP000240283"/>
    </source>
</evidence>
<sequence>MRWVSFEILNFKNYNRPNRVVKISCREGSVAFCSGLYKITDSDGQVHYAKSGGSSPTCRKEGESSDPIGFGMKCKVERVV</sequence>
<proteinExistence type="predicted"/>
<protein>
    <submittedName>
        <fullName evidence="1">Uncharacterized protein</fullName>
    </submittedName>
</protein>
<reference evidence="1 2" key="1">
    <citation type="submission" date="2017-12" db="EMBL/GenBank/DDBJ databases">
        <title>Genomic analysis of a novel phage Vp_R1 lytic to Vibrio parahaemolyticus.</title>
        <authorList>
            <person name="Ren H."/>
            <person name="Li Z."/>
        </authorList>
    </citation>
    <scope>NUCLEOTIDE SEQUENCE [LARGE SCALE GENOMIC DNA]</scope>
</reference>
<dbReference type="EMBL" id="MG603697">
    <property type="protein sequence ID" value="AUG88462.1"/>
    <property type="molecule type" value="Genomic_DNA"/>
</dbReference>
<gene>
    <name evidence="1" type="ORF">VPR_098</name>
</gene>
<evidence type="ECO:0000313" key="1">
    <source>
        <dbReference type="EMBL" id="AUG88462.1"/>
    </source>
</evidence>
<accession>A0A2H5BQ93</accession>